<keyword evidence="6" id="KW-1185">Reference proteome</keyword>
<evidence type="ECO:0000256" key="2">
    <source>
        <dbReference type="ARBA" id="ARBA00023125"/>
    </source>
</evidence>
<keyword evidence="1" id="KW-0805">Transcription regulation</keyword>
<dbReference type="InterPro" id="IPR014710">
    <property type="entry name" value="RmlC-like_jellyroll"/>
</dbReference>
<dbReference type="GO" id="GO:0043565">
    <property type="term" value="F:sequence-specific DNA binding"/>
    <property type="evidence" value="ECO:0007669"/>
    <property type="project" value="InterPro"/>
</dbReference>
<dbReference type="InterPro" id="IPR037923">
    <property type="entry name" value="HTH-like"/>
</dbReference>
<dbReference type="InterPro" id="IPR003313">
    <property type="entry name" value="AraC-bd"/>
</dbReference>
<dbReference type="Proteomes" id="UP000199182">
    <property type="component" value="Unassembled WGS sequence"/>
</dbReference>
<evidence type="ECO:0000313" key="6">
    <source>
        <dbReference type="Proteomes" id="UP000199182"/>
    </source>
</evidence>
<dbReference type="InterPro" id="IPR009057">
    <property type="entry name" value="Homeodomain-like_sf"/>
</dbReference>
<keyword evidence="3" id="KW-0804">Transcription</keyword>
<gene>
    <name evidence="5" type="ORF">SAMN05192585_1025</name>
</gene>
<dbReference type="SUPFAM" id="SSF46689">
    <property type="entry name" value="Homeodomain-like"/>
    <property type="match status" value="2"/>
</dbReference>
<dbReference type="SUPFAM" id="SSF51215">
    <property type="entry name" value="Regulatory protein AraC"/>
    <property type="match status" value="1"/>
</dbReference>
<dbReference type="GO" id="GO:0003700">
    <property type="term" value="F:DNA-binding transcription factor activity"/>
    <property type="evidence" value="ECO:0007669"/>
    <property type="project" value="InterPro"/>
</dbReference>
<dbReference type="Pfam" id="PF12833">
    <property type="entry name" value="HTH_18"/>
    <property type="match status" value="1"/>
</dbReference>
<dbReference type="Pfam" id="PF02311">
    <property type="entry name" value="AraC_binding"/>
    <property type="match status" value="1"/>
</dbReference>
<evidence type="ECO:0000256" key="1">
    <source>
        <dbReference type="ARBA" id="ARBA00023015"/>
    </source>
</evidence>
<evidence type="ECO:0000313" key="5">
    <source>
        <dbReference type="EMBL" id="SDM58804.1"/>
    </source>
</evidence>
<protein>
    <submittedName>
        <fullName evidence="5">Transcriptional regulator, AraC family</fullName>
    </submittedName>
</protein>
<dbReference type="STRING" id="258515.SAMN05192585_1025"/>
<dbReference type="Gene3D" id="1.10.10.60">
    <property type="entry name" value="Homeodomain-like"/>
    <property type="match status" value="1"/>
</dbReference>
<dbReference type="SMART" id="SM00342">
    <property type="entry name" value="HTH_ARAC"/>
    <property type="match status" value="1"/>
</dbReference>
<dbReference type="InterPro" id="IPR018060">
    <property type="entry name" value="HTH_AraC"/>
</dbReference>
<dbReference type="InterPro" id="IPR050204">
    <property type="entry name" value="AraC_XylS_family_regulators"/>
</dbReference>
<keyword evidence="2" id="KW-0238">DNA-binding</keyword>
<dbReference type="Gene3D" id="2.60.120.10">
    <property type="entry name" value="Jelly Rolls"/>
    <property type="match status" value="1"/>
</dbReference>
<reference evidence="5 6" key="1">
    <citation type="submission" date="2016-10" db="EMBL/GenBank/DDBJ databases">
        <authorList>
            <person name="de Groot N.N."/>
        </authorList>
    </citation>
    <scope>NUCLEOTIDE SEQUENCE [LARGE SCALE GENOMIC DNA]</scope>
    <source>
        <strain evidence="5 6">CGMCC 1.5012</strain>
    </source>
</reference>
<dbReference type="PANTHER" id="PTHR46796">
    <property type="entry name" value="HTH-TYPE TRANSCRIPTIONAL ACTIVATOR RHAS-RELATED"/>
    <property type="match status" value="1"/>
</dbReference>
<feature type="domain" description="HTH araC/xylS-type" evidence="4">
    <location>
        <begin position="156"/>
        <end position="253"/>
    </location>
</feature>
<proteinExistence type="predicted"/>
<dbReference type="OrthoDB" id="159632at2"/>
<evidence type="ECO:0000256" key="3">
    <source>
        <dbReference type="ARBA" id="ARBA00023163"/>
    </source>
</evidence>
<dbReference type="EMBL" id="FNID01000002">
    <property type="protein sequence ID" value="SDM58804.1"/>
    <property type="molecule type" value="Genomic_DNA"/>
</dbReference>
<sequence>MKSDSTSIEFFRIGTAELVEGHGVHAFPLHTHAVFCIGVVTEGRLLIQFGNESPCLLTKHQVYFIPPFVPHTISPAEDTPYGYCAVCVPGAAPDGSVHCAQRVFPDEALGEKLLTACRDYKESGDSSRFYPIVEDFLRQNIVIKPSVANQNRQLAEDCADYIQNHLSEPFSLQRLSGYAHVSKYHLVRCFEAQMGVAPYRYYLQAKVKKIRQGLLQEQSPADLAYSLQFADQSHLCNVFKRYVGITPSRFKSSYRKK</sequence>
<name>A0A1G9UGB7_9FIRM</name>
<dbReference type="RefSeq" id="WP_092637449.1">
    <property type="nucleotide sequence ID" value="NZ_FNID01000002.1"/>
</dbReference>
<accession>A0A1G9UGB7</accession>
<dbReference type="AlphaFoldDB" id="A0A1G9UGB7"/>
<organism evidence="5 6">
    <name type="scientific">Acetanaerobacterium elongatum</name>
    <dbReference type="NCBI Taxonomy" id="258515"/>
    <lineage>
        <taxon>Bacteria</taxon>
        <taxon>Bacillati</taxon>
        <taxon>Bacillota</taxon>
        <taxon>Clostridia</taxon>
        <taxon>Eubacteriales</taxon>
        <taxon>Oscillospiraceae</taxon>
        <taxon>Acetanaerobacterium</taxon>
    </lineage>
</organism>
<dbReference type="PROSITE" id="PS01124">
    <property type="entry name" value="HTH_ARAC_FAMILY_2"/>
    <property type="match status" value="1"/>
</dbReference>
<evidence type="ECO:0000259" key="4">
    <source>
        <dbReference type="PROSITE" id="PS01124"/>
    </source>
</evidence>